<reference evidence="2" key="2">
    <citation type="submission" date="2020-09" db="EMBL/GenBank/DDBJ databases">
        <authorList>
            <person name="Sun Q."/>
            <person name="Ohkuma M."/>
        </authorList>
    </citation>
    <scope>NUCLEOTIDE SEQUENCE</scope>
    <source>
        <strain evidence="2">JCM 30804</strain>
    </source>
</reference>
<protein>
    <submittedName>
        <fullName evidence="2">Uncharacterized protein</fullName>
    </submittedName>
</protein>
<feature type="transmembrane region" description="Helical" evidence="1">
    <location>
        <begin position="53"/>
        <end position="79"/>
    </location>
</feature>
<evidence type="ECO:0000256" key="1">
    <source>
        <dbReference type="SAM" id="Phobius"/>
    </source>
</evidence>
<keyword evidence="1" id="KW-1133">Transmembrane helix</keyword>
<accession>A0A917JQY7</accession>
<evidence type="ECO:0000313" key="2">
    <source>
        <dbReference type="EMBL" id="GGI79315.1"/>
    </source>
</evidence>
<dbReference type="Proteomes" id="UP000613743">
    <property type="component" value="Unassembled WGS sequence"/>
</dbReference>
<comment type="caution">
    <text evidence="2">The sequence shown here is derived from an EMBL/GenBank/DDBJ whole genome shotgun (WGS) entry which is preliminary data.</text>
</comment>
<feature type="transmembrane region" description="Helical" evidence="1">
    <location>
        <begin position="12"/>
        <end position="33"/>
    </location>
</feature>
<feature type="transmembrane region" description="Helical" evidence="1">
    <location>
        <begin position="86"/>
        <end position="111"/>
    </location>
</feature>
<dbReference type="AlphaFoldDB" id="A0A917JQY7"/>
<proteinExistence type="predicted"/>
<dbReference type="RefSeq" id="WP_188919625.1">
    <property type="nucleotide sequence ID" value="NZ_BMPZ01000003.1"/>
</dbReference>
<organism evidence="2 3">
    <name type="scientific">Shewanella gelidii</name>
    <dbReference type="NCBI Taxonomy" id="1642821"/>
    <lineage>
        <taxon>Bacteria</taxon>
        <taxon>Pseudomonadati</taxon>
        <taxon>Pseudomonadota</taxon>
        <taxon>Gammaproteobacteria</taxon>
        <taxon>Alteromonadales</taxon>
        <taxon>Shewanellaceae</taxon>
        <taxon>Shewanella</taxon>
    </lineage>
</organism>
<name>A0A917JQY7_9GAMM</name>
<evidence type="ECO:0000313" key="3">
    <source>
        <dbReference type="Proteomes" id="UP000613743"/>
    </source>
</evidence>
<sequence>MSQGKFVKLTHRLLGVAIVLFGVFLCVVAVQFWGAPHILVAAESLYWMDTHLWVLVLSCLAVMCALLWLAASFSFLALASVVCVAIALYIVISGLSFFWALILLLLALWGVSRASQEDSL</sequence>
<keyword evidence="1" id="KW-0812">Transmembrane</keyword>
<keyword evidence="3" id="KW-1185">Reference proteome</keyword>
<gene>
    <name evidence="2" type="ORF">GCM10009332_15880</name>
</gene>
<keyword evidence="1" id="KW-0472">Membrane</keyword>
<reference evidence="2" key="1">
    <citation type="journal article" date="2014" name="Int. J. Syst. Evol. Microbiol.">
        <title>Complete genome sequence of Corynebacterium casei LMG S-19264T (=DSM 44701T), isolated from a smear-ripened cheese.</title>
        <authorList>
            <consortium name="US DOE Joint Genome Institute (JGI-PGF)"/>
            <person name="Walter F."/>
            <person name="Albersmeier A."/>
            <person name="Kalinowski J."/>
            <person name="Ruckert C."/>
        </authorList>
    </citation>
    <scope>NUCLEOTIDE SEQUENCE</scope>
    <source>
        <strain evidence="2">JCM 30804</strain>
    </source>
</reference>
<dbReference type="EMBL" id="BMPZ01000003">
    <property type="protein sequence ID" value="GGI79315.1"/>
    <property type="molecule type" value="Genomic_DNA"/>
</dbReference>